<feature type="compositionally biased region" description="Low complexity" evidence="13">
    <location>
        <begin position="246"/>
        <end position="258"/>
    </location>
</feature>
<feature type="compositionally biased region" description="Basic and acidic residues" evidence="13">
    <location>
        <begin position="260"/>
        <end position="270"/>
    </location>
</feature>
<keyword evidence="7" id="KW-0597">Phosphoprotein</keyword>
<name>A0A286RUH5_9ALPH</name>
<evidence type="ECO:0000256" key="5">
    <source>
        <dbReference type="ARBA" id="ARBA00005604"/>
    </source>
</evidence>
<feature type="compositionally biased region" description="Basic residues" evidence="13">
    <location>
        <begin position="271"/>
        <end position="280"/>
    </location>
</feature>
<feature type="compositionally biased region" description="Pro residues" evidence="13">
    <location>
        <begin position="74"/>
        <end position="86"/>
    </location>
</feature>
<comment type="subcellular location">
    <subcellularLocation>
        <location evidence="1">Host Golgi apparatus</location>
    </subcellularLocation>
    <subcellularLocation>
        <location evidence="3">Host cytoplasm</location>
    </subcellularLocation>
    <subcellularLocation>
        <location evidence="2">Host nucleus</location>
    </subcellularLocation>
    <subcellularLocation>
        <location evidence="4">Virion tegument</location>
    </subcellularLocation>
</comment>
<comment type="similarity">
    <text evidence="5">Belongs to the alphaherpesvirinae VP22 tegument protein family.</text>
</comment>
<dbReference type="GO" id="GO:0042025">
    <property type="term" value="C:host cell nucleus"/>
    <property type="evidence" value="ECO:0007669"/>
    <property type="project" value="UniProtKB-SubCell"/>
</dbReference>
<dbReference type="InterPro" id="IPR006908">
    <property type="entry name" value="Herpes_UL49"/>
</dbReference>
<feature type="region of interest" description="Disordered" evidence="13">
    <location>
        <begin position="45"/>
        <end position="170"/>
    </location>
</feature>
<reference evidence="14" key="1">
    <citation type="submission" date="2017-08" db="EMBL/GenBank/DDBJ databases">
        <title>Genome sequence of an alphaherpesvirus from a beluga whale (Delphinapterus leucas).</title>
        <authorList>
            <person name="Davison A.J."/>
            <person name="Nielsen O."/>
            <person name="Subramaniam K."/>
            <person name="Jacob J.M."/>
            <person name="Romero C.H."/>
            <person name="Burek-Huntington K.A."/>
            <person name="Waltzek T.B."/>
        </authorList>
    </citation>
    <scope>NUCLEOTIDE SEQUENCE [LARGE SCALE GENOMIC DNA]</scope>
    <source>
        <strain evidence="14">LN3131-1</strain>
    </source>
</reference>
<keyword evidence="11" id="KW-0946">Virion</keyword>
<evidence type="ECO:0000256" key="11">
    <source>
        <dbReference type="ARBA" id="ARBA00022844"/>
    </source>
</evidence>
<keyword evidence="9" id="KW-0920">Virion tegument</keyword>
<evidence type="ECO:0000256" key="13">
    <source>
        <dbReference type="SAM" id="MobiDB-lite"/>
    </source>
</evidence>
<keyword evidence="12" id="KW-1035">Host cytoplasm</keyword>
<evidence type="ECO:0000256" key="6">
    <source>
        <dbReference type="ARBA" id="ARBA00014377"/>
    </source>
</evidence>
<sequence length="280" mass="29673">MSWDHGASGRADRLGLRGGIVRENSLYAGVGDAEDVTYEEIRNGYSDDGYCFASSPDDEHVYASPDGDDEDCEPQPPRRPTLPPRDAPINHPVQAASPLTRAGAMRKPRRGSRPREPSQPRQPPGRAPDAPPTLRPPKGGAEGPARADRPARAPPGAGVGTSKKPLQFSQAPATAGARWAGSTSAFNRAIFCECVATLASFYARQAAEGIWDRDPPRCNEQLDRLLRAAAIKVTVCEGADLVSSANAARAGARAPTSADGHADGSADPKTPRGRRKSQPR</sequence>
<dbReference type="GO" id="GO:0019033">
    <property type="term" value="C:viral tegument"/>
    <property type="evidence" value="ECO:0007669"/>
    <property type="project" value="UniProtKB-SubCell"/>
</dbReference>
<organism evidence="14">
    <name type="scientific">Beluga whale alphaherpesvirus 1</name>
    <dbReference type="NCBI Taxonomy" id="1434720"/>
    <lineage>
        <taxon>Viruses</taxon>
        <taxon>Duplodnaviria</taxon>
        <taxon>Heunggongvirae</taxon>
        <taxon>Peploviricota</taxon>
        <taxon>Herviviricetes</taxon>
        <taxon>Herpesvirales</taxon>
        <taxon>Orthoherpesviridae</taxon>
        <taxon>Alphaherpesvirinae</taxon>
        <taxon>Varicellovirus</taxon>
        <taxon>Varicellovirus monodontidalpha1</taxon>
        <taxon>Monodontid alphaherpesvirus 1</taxon>
    </lineage>
</organism>
<feature type="region of interest" description="Disordered" evidence="13">
    <location>
        <begin position="246"/>
        <end position="280"/>
    </location>
</feature>
<evidence type="ECO:0000256" key="10">
    <source>
        <dbReference type="ARBA" id="ARBA00022812"/>
    </source>
</evidence>
<dbReference type="KEGG" id="vg:65099961"/>
<accession>A0A286RUH5</accession>
<dbReference type="EMBL" id="MF678601">
    <property type="protein sequence ID" value="ASW27057.1"/>
    <property type="molecule type" value="Genomic_DNA"/>
</dbReference>
<dbReference type="RefSeq" id="YP_010084940.1">
    <property type="nucleotide sequence ID" value="NC_055166.1"/>
</dbReference>
<evidence type="ECO:0000256" key="3">
    <source>
        <dbReference type="ARBA" id="ARBA00004192"/>
    </source>
</evidence>
<dbReference type="Pfam" id="PF04823">
    <property type="entry name" value="Herpes_UL49_2"/>
    <property type="match status" value="1"/>
</dbReference>
<proteinExistence type="inferred from homology"/>
<dbReference type="GeneID" id="65099961"/>
<dbReference type="GO" id="GO:0044177">
    <property type="term" value="C:host cell Golgi apparatus"/>
    <property type="evidence" value="ECO:0007669"/>
    <property type="project" value="UniProtKB-SubCell"/>
</dbReference>
<keyword evidence="8" id="KW-1048">Host nucleus</keyword>
<gene>
    <name evidence="14" type="primary">UL49</name>
</gene>
<evidence type="ECO:0000313" key="15">
    <source>
        <dbReference type="Proteomes" id="UP000297205"/>
    </source>
</evidence>
<evidence type="ECO:0000256" key="2">
    <source>
        <dbReference type="ARBA" id="ARBA00004147"/>
    </source>
</evidence>
<evidence type="ECO:0000256" key="4">
    <source>
        <dbReference type="ARBA" id="ARBA00004535"/>
    </source>
</evidence>
<evidence type="ECO:0000313" key="14">
    <source>
        <dbReference type="EMBL" id="ASW27057.1"/>
    </source>
</evidence>
<evidence type="ECO:0000256" key="7">
    <source>
        <dbReference type="ARBA" id="ARBA00022553"/>
    </source>
</evidence>
<protein>
    <recommendedName>
        <fullName evidence="6">Tegument protein VP22</fullName>
    </recommendedName>
</protein>
<evidence type="ECO:0000256" key="1">
    <source>
        <dbReference type="ARBA" id="ARBA00004136"/>
    </source>
</evidence>
<evidence type="ECO:0000256" key="12">
    <source>
        <dbReference type="ARBA" id="ARBA00023200"/>
    </source>
</evidence>
<evidence type="ECO:0000256" key="8">
    <source>
        <dbReference type="ARBA" id="ARBA00022562"/>
    </source>
</evidence>
<dbReference type="Proteomes" id="UP000297205">
    <property type="component" value="Segment"/>
</dbReference>
<keyword evidence="10" id="KW-1040">Host Golgi apparatus</keyword>
<feature type="compositionally biased region" description="Pro residues" evidence="13">
    <location>
        <begin position="120"/>
        <end position="135"/>
    </location>
</feature>
<evidence type="ECO:0000256" key="9">
    <source>
        <dbReference type="ARBA" id="ARBA00022580"/>
    </source>
</evidence>
<keyword evidence="15" id="KW-1185">Reference proteome</keyword>